<sequence>MAPSLVFEAALCDTILLKTTQPEGWLYIPYPTSACKRKSGKEDVITIVLTGSTGLDIWKPALASRHACRWCVFGSVKGEKTTQPPPPETRYMGEQLPRQLEIYLSLLANTCIDDGYNQVLHDVKKPGPMTSLAPAVPVCGSTRLYQESQGALVTSAP</sequence>
<reference evidence="1 2" key="1">
    <citation type="journal article" date="2019" name="Mol. Biol. Evol.">
        <title>Blast fungal genomes show frequent chromosomal changes, gene gains and losses, and effector gene turnover.</title>
        <authorList>
            <person name="Gomez Luciano L.B."/>
            <person name="Jason Tsai I."/>
            <person name="Chuma I."/>
            <person name="Tosa Y."/>
            <person name="Chen Y.H."/>
            <person name="Li J.Y."/>
            <person name="Li M.Y."/>
            <person name="Jade Lu M.Y."/>
            <person name="Nakayashiki H."/>
            <person name="Li W.H."/>
        </authorList>
    </citation>
    <scope>NUCLEOTIDE SEQUENCE [LARGE SCALE GENOMIC DNA]</scope>
    <source>
        <strain evidence="1">MZ5-1-6</strain>
    </source>
</reference>
<dbReference type="AlphaFoldDB" id="A0A4P7NKI2"/>
<name>A0A4P7NKI2_PYROR</name>
<protein>
    <submittedName>
        <fullName evidence="1">Uncharacterized protein</fullName>
    </submittedName>
</protein>
<proteinExistence type="predicted"/>
<organism evidence="1 2">
    <name type="scientific">Pyricularia oryzae</name>
    <name type="common">Rice blast fungus</name>
    <name type="synonym">Magnaporthe oryzae</name>
    <dbReference type="NCBI Taxonomy" id="318829"/>
    <lineage>
        <taxon>Eukaryota</taxon>
        <taxon>Fungi</taxon>
        <taxon>Dikarya</taxon>
        <taxon>Ascomycota</taxon>
        <taxon>Pezizomycotina</taxon>
        <taxon>Sordariomycetes</taxon>
        <taxon>Sordariomycetidae</taxon>
        <taxon>Magnaporthales</taxon>
        <taxon>Pyriculariaceae</taxon>
        <taxon>Pyricularia</taxon>
    </lineage>
</organism>
<dbReference type="EMBL" id="CP034208">
    <property type="protein sequence ID" value="QBZ62559.1"/>
    <property type="molecule type" value="Genomic_DNA"/>
</dbReference>
<evidence type="ECO:0000313" key="1">
    <source>
        <dbReference type="EMBL" id="QBZ62559.1"/>
    </source>
</evidence>
<dbReference type="Proteomes" id="UP000294847">
    <property type="component" value="Chromosome 5"/>
</dbReference>
<gene>
    <name evidence="1" type="ORF">PoMZ_11441</name>
</gene>
<evidence type="ECO:0000313" key="2">
    <source>
        <dbReference type="Proteomes" id="UP000294847"/>
    </source>
</evidence>
<accession>A0A4P7NKI2</accession>